<dbReference type="AlphaFoldDB" id="A0A840DAW6"/>
<keyword evidence="2" id="KW-1185">Reference proteome</keyword>
<sequence>MANFFERIINQFRWVYWSRRFGSVKTKINADWKSINIQNPDSLYFGKNVGIGKYTYFLPCKSHLGSKYNPQIIIGDNCWIGIRNSFAAIDRIQIGNNVLFAGYVHITDHSHGYENISLPIRAQTLISKGPVIIENDCWLGFGCEILSGVHIGTHSIVAARAVVTKDVPSYSIVAGNPAKVIKRYNFEIKKWERMKISNE</sequence>
<dbReference type="Gene3D" id="2.160.10.10">
    <property type="entry name" value="Hexapeptide repeat proteins"/>
    <property type="match status" value="1"/>
</dbReference>
<dbReference type="PANTHER" id="PTHR23416:SF78">
    <property type="entry name" value="LIPOPOLYSACCHARIDE BIOSYNTHESIS O-ACETYL TRANSFERASE WBBJ-RELATED"/>
    <property type="match status" value="1"/>
</dbReference>
<comment type="caution">
    <text evidence="1">The sequence shown here is derived from an EMBL/GenBank/DDBJ whole genome shotgun (WGS) entry which is preliminary data.</text>
</comment>
<dbReference type="InterPro" id="IPR051159">
    <property type="entry name" value="Hexapeptide_acetyltransf"/>
</dbReference>
<dbReference type="RefSeq" id="WP_183209243.1">
    <property type="nucleotide sequence ID" value="NZ_JACIER010000016.1"/>
</dbReference>
<dbReference type="CDD" id="cd04647">
    <property type="entry name" value="LbH_MAT_like"/>
    <property type="match status" value="1"/>
</dbReference>
<dbReference type="SUPFAM" id="SSF51161">
    <property type="entry name" value="Trimeric LpxA-like enzymes"/>
    <property type="match status" value="1"/>
</dbReference>
<dbReference type="Proteomes" id="UP000560658">
    <property type="component" value="Unassembled WGS sequence"/>
</dbReference>
<dbReference type="EMBL" id="JACIER010000016">
    <property type="protein sequence ID" value="MBB4045532.1"/>
    <property type="molecule type" value="Genomic_DNA"/>
</dbReference>
<dbReference type="GO" id="GO:0016740">
    <property type="term" value="F:transferase activity"/>
    <property type="evidence" value="ECO:0007669"/>
    <property type="project" value="UniProtKB-KW"/>
</dbReference>
<dbReference type="Pfam" id="PF14602">
    <property type="entry name" value="Hexapep_2"/>
    <property type="match status" value="1"/>
</dbReference>
<name>A0A840DAW6_9BACE</name>
<dbReference type="InterPro" id="IPR001451">
    <property type="entry name" value="Hexapep"/>
</dbReference>
<dbReference type="InterPro" id="IPR011004">
    <property type="entry name" value="Trimer_LpxA-like_sf"/>
</dbReference>
<evidence type="ECO:0000313" key="1">
    <source>
        <dbReference type="EMBL" id="MBB4045532.1"/>
    </source>
</evidence>
<dbReference type="PANTHER" id="PTHR23416">
    <property type="entry name" value="SIALIC ACID SYNTHASE-RELATED"/>
    <property type="match status" value="1"/>
</dbReference>
<proteinExistence type="predicted"/>
<evidence type="ECO:0000313" key="2">
    <source>
        <dbReference type="Proteomes" id="UP000560658"/>
    </source>
</evidence>
<dbReference type="Pfam" id="PF00132">
    <property type="entry name" value="Hexapep"/>
    <property type="match status" value="1"/>
</dbReference>
<organism evidence="1 2">
    <name type="scientific">Bacteroides reticulotermitis</name>
    <dbReference type="NCBI Taxonomy" id="1133319"/>
    <lineage>
        <taxon>Bacteria</taxon>
        <taxon>Pseudomonadati</taxon>
        <taxon>Bacteroidota</taxon>
        <taxon>Bacteroidia</taxon>
        <taxon>Bacteroidales</taxon>
        <taxon>Bacteroidaceae</taxon>
        <taxon>Bacteroides</taxon>
    </lineage>
</organism>
<reference evidence="1" key="1">
    <citation type="submission" date="2020-08" db="EMBL/GenBank/DDBJ databases">
        <title>Genomic Encyclopedia of Type Strains, Phase IV (KMG-IV): sequencing the most valuable type-strain genomes for metagenomic binning, comparative biology and taxonomic classification.</title>
        <authorList>
            <person name="Goeker M."/>
        </authorList>
    </citation>
    <scope>NUCLEOTIDE SEQUENCE [LARGE SCALE GENOMIC DNA]</scope>
    <source>
        <strain evidence="1">DSM 105720</strain>
    </source>
</reference>
<gene>
    <name evidence="1" type="ORF">GGR06_003347</name>
</gene>
<accession>A0A840DAW6</accession>
<protein>
    <submittedName>
        <fullName evidence="1">Acetyltransferase-like isoleucine patch superfamily enzyme</fullName>
    </submittedName>
</protein>